<evidence type="ECO:0000313" key="1">
    <source>
        <dbReference type="EMBL" id="HII59320.1"/>
    </source>
</evidence>
<gene>
    <name evidence="1" type="ORF">HA335_01880</name>
</gene>
<dbReference type="EMBL" id="DUJR01000007">
    <property type="protein sequence ID" value="HII59320.1"/>
    <property type="molecule type" value="Genomic_DNA"/>
</dbReference>
<organism evidence="1 2">
    <name type="scientific">Methanocaldococcus jannaschii</name>
    <dbReference type="NCBI Taxonomy" id="2190"/>
    <lineage>
        <taxon>Archaea</taxon>
        <taxon>Methanobacteriati</taxon>
        <taxon>Methanobacteriota</taxon>
        <taxon>Methanomada group</taxon>
        <taxon>Methanococci</taxon>
        <taxon>Methanococcales</taxon>
        <taxon>Methanocaldococcaceae</taxon>
        <taxon>Methanocaldococcus</taxon>
    </lineage>
</organism>
<dbReference type="RefSeq" id="WP_010870268.1">
    <property type="nucleotide sequence ID" value="NC_000909.1"/>
</dbReference>
<dbReference type="OMA" id="RQATIHC"/>
<evidence type="ECO:0000313" key="2">
    <source>
        <dbReference type="Proteomes" id="UP000645676"/>
    </source>
</evidence>
<name>A0A832SYJ5_9EURY</name>
<reference evidence="1" key="1">
    <citation type="journal article" date="2020" name="bioRxiv">
        <title>A rank-normalized archaeal taxonomy based on genome phylogeny resolves widespread incomplete and uneven classifications.</title>
        <authorList>
            <person name="Rinke C."/>
            <person name="Chuvochina M."/>
            <person name="Mussig A.J."/>
            <person name="Chaumeil P.-A."/>
            <person name="Waite D.W."/>
            <person name="Whitman W.B."/>
            <person name="Parks D.H."/>
            <person name="Hugenholtz P."/>
        </authorList>
    </citation>
    <scope>NUCLEOTIDE SEQUENCE</scope>
    <source>
        <strain evidence="1">UBA8849</strain>
    </source>
</reference>
<dbReference type="Proteomes" id="UP000645676">
    <property type="component" value="Unassembled WGS sequence"/>
</dbReference>
<accession>A0A832SYJ5</accession>
<comment type="caution">
    <text evidence="1">The sequence shown here is derived from an EMBL/GenBank/DDBJ whole genome shotgun (WGS) entry which is preliminary data.</text>
</comment>
<protein>
    <submittedName>
        <fullName evidence="1">Uncharacterized protein</fullName>
    </submittedName>
</protein>
<dbReference type="SMR" id="A0A832SYJ5"/>
<sequence>MDEIKEYLAKILENKIKISMIAKFKSVEEYEGRIFKDLFDVEMKNLEILYEKYLIYFNEKPNIKAEVDTNADVIEILKETIELEKFLAKKLGVNFGVRQAVIHALSDDERFLYFLTKKPYF</sequence>
<proteinExistence type="predicted"/>
<dbReference type="AlphaFoldDB" id="A0A832SYJ5"/>